<gene>
    <name evidence="1" type="primary">RvY_02322-1</name>
    <name evidence="1" type="synonym">RvY_02322.1</name>
    <name evidence="1" type="ORF">RvY_02322</name>
</gene>
<evidence type="ECO:0000313" key="2">
    <source>
        <dbReference type="Proteomes" id="UP000186922"/>
    </source>
</evidence>
<dbReference type="AlphaFoldDB" id="A0A1D1UUG3"/>
<dbReference type="Proteomes" id="UP000186922">
    <property type="component" value="Unassembled WGS sequence"/>
</dbReference>
<organism evidence="1 2">
    <name type="scientific">Ramazzottius varieornatus</name>
    <name type="common">Water bear</name>
    <name type="synonym">Tardigrade</name>
    <dbReference type="NCBI Taxonomy" id="947166"/>
    <lineage>
        <taxon>Eukaryota</taxon>
        <taxon>Metazoa</taxon>
        <taxon>Ecdysozoa</taxon>
        <taxon>Tardigrada</taxon>
        <taxon>Eutardigrada</taxon>
        <taxon>Parachela</taxon>
        <taxon>Hypsibioidea</taxon>
        <taxon>Ramazzottiidae</taxon>
        <taxon>Ramazzottius</taxon>
    </lineage>
</organism>
<comment type="caution">
    <text evidence="1">The sequence shown here is derived from an EMBL/GenBank/DDBJ whole genome shotgun (WGS) entry which is preliminary data.</text>
</comment>
<evidence type="ECO:0000313" key="1">
    <source>
        <dbReference type="EMBL" id="GAU89818.1"/>
    </source>
</evidence>
<sequence length="146" mass="17125">MPAIIHPTTLPITDGMDETEKCKVYRSFHLKKAKEYEQILKELGAVKERKPKLKVPEIKWSFIKDEKKVDKTIYQRLGKSDIWVKKRKLQELQEKAKDMDEYARKLMWNILVPSEDVLALADTKVKGVGFVKIFGKKNFENFLCKP</sequence>
<dbReference type="EMBL" id="BDGG01000001">
    <property type="protein sequence ID" value="GAU89818.1"/>
    <property type="molecule type" value="Genomic_DNA"/>
</dbReference>
<accession>A0A1D1UUG3</accession>
<name>A0A1D1UUG3_RAMVA</name>
<reference evidence="1 2" key="1">
    <citation type="journal article" date="2016" name="Nat. Commun.">
        <title>Extremotolerant tardigrade genome and improved radiotolerance of human cultured cells by tardigrade-unique protein.</title>
        <authorList>
            <person name="Hashimoto T."/>
            <person name="Horikawa D.D."/>
            <person name="Saito Y."/>
            <person name="Kuwahara H."/>
            <person name="Kozuka-Hata H."/>
            <person name="Shin-I T."/>
            <person name="Minakuchi Y."/>
            <person name="Ohishi K."/>
            <person name="Motoyama A."/>
            <person name="Aizu T."/>
            <person name="Enomoto A."/>
            <person name="Kondo K."/>
            <person name="Tanaka S."/>
            <person name="Hara Y."/>
            <person name="Koshikawa S."/>
            <person name="Sagara H."/>
            <person name="Miura T."/>
            <person name="Yokobori S."/>
            <person name="Miyagawa K."/>
            <person name="Suzuki Y."/>
            <person name="Kubo T."/>
            <person name="Oyama M."/>
            <person name="Kohara Y."/>
            <person name="Fujiyama A."/>
            <person name="Arakawa K."/>
            <person name="Katayama T."/>
            <person name="Toyoda A."/>
            <person name="Kunieda T."/>
        </authorList>
    </citation>
    <scope>NUCLEOTIDE SEQUENCE [LARGE SCALE GENOMIC DNA]</scope>
    <source>
        <strain evidence="1 2">YOKOZUNA-1</strain>
    </source>
</reference>
<proteinExistence type="predicted"/>
<keyword evidence="2" id="KW-1185">Reference proteome</keyword>
<protein>
    <submittedName>
        <fullName evidence="1">Uncharacterized protein</fullName>
    </submittedName>
</protein>